<evidence type="ECO:0000259" key="5">
    <source>
        <dbReference type="PROSITE" id="PS51721"/>
    </source>
</evidence>
<dbReference type="PROSITE" id="PS50936">
    <property type="entry name" value="ENGC_GTPASE"/>
    <property type="match status" value="1"/>
</dbReference>
<dbReference type="SUPFAM" id="SSF52540">
    <property type="entry name" value="P-loop containing nucleoside triphosphate hydrolases"/>
    <property type="match status" value="1"/>
</dbReference>
<feature type="binding site" evidence="3">
    <location>
        <begin position="126"/>
        <end position="129"/>
    </location>
    <ligand>
        <name>GTP</name>
        <dbReference type="ChEBI" id="CHEBI:37565"/>
    </ligand>
</feature>
<dbReference type="InterPro" id="IPR004881">
    <property type="entry name" value="Ribosome_biogen_GTPase_RsgA"/>
</dbReference>
<dbReference type="NCBIfam" id="TIGR00157">
    <property type="entry name" value="ribosome small subunit-dependent GTPase A"/>
    <property type="match status" value="1"/>
</dbReference>
<proteinExistence type="inferred from homology"/>
<dbReference type="Proteomes" id="UP000030598">
    <property type="component" value="Unassembled WGS sequence"/>
</dbReference>
<comment type="subunit">
    <text evidence="3">Monomer. Associates with 30S ribosomal subunit, binds 16S rRNA.</text>
</comment>
<evidence type="ECO:0000256" key="3">
    <source>
        <dbReference type="HAMAP-Rule" id="MF_01820"/>
    </source>
</evidence>
<comment type="subcellular location">
    <subcellularLocation>
        <location evidence="3">Cytoplasm</location>
    </subcellularLocation>
</comment>
<dbReference type="GO" id="GO:0003924">
    <property type="term" value="F:GTPase activity"/>
    <property type="evidence" value="ECO:0007669"/>
    <property type="project" value="UniProtKB-UniRule"/>
</dbReference>
<feature type="binding site" evidence="3">
    <location>
        <position position="270"/>
    </location>
    <ligand>
        <name>Zn(2+)</name>
        <dbReference type="ChEBI" id="CHEBI:29105"/>
    </ligand>
</feature>
<feature type="binding site" evidence="3">
    <location>
        <begin position="178"/>
        <end position="186"/>
    </location>
    <ligand>
        <name>GTP</name>
        <dbReference type="ChEBI" id="CHEBI:37565"/>
    </ligand>
</feature>
<comment type="function">
    <text evidence="3">One of several proteins that assist in the late maturation steps of the functional core of the 30S ribosomal subunit. Helps release RbfA from mature subunits. May play a role in the assembly of ribosomal proteins into the subunit. Circularly permuted GTPase that catalyzes slow GTP hydrolysis, GTPase activity is stimulated by the 30S ribosomal subunit.</text>
</comment>
<dbReference type="EMBL" id="JNAH01000003">
    <property type="protein sequence ID" value="KGF88249.1"/>
    <property type="molecule type" value="Genomic_DNA"/>
</dbReference>
<keyword evidence="3" id="KW-0862">Zinc</keyword>
<dbReference type="GO" id="GO:0046872">
    <property type="term" value="F:metal ion binding"/>
    <property type="evidence" value="ECO:0007669"/>
    <property type="project" value="UniProtKB-KW"/>
</dbReference>
<comment type="caution">
    <text evidence="6">The sequence shown here is derived from an EMBL/GenBank/DDBJ whole genome shotgun (WGS) entry which is preliminary data.</text>
</comment>
<dbReference type="RefSeq" id="WP_032523810.1">
    <property type="nucleotide sequence ID" value="NZ_CP138934.1"/>
</dbReference>
<evidence type="ECO:0000313" key="6">
    <source>
        <dbReference type="EMBL" id="KGF88249.1"/>
    </source>
</evidence>
<feature type="domain" description="CP-type G" evidence="5">
    <location>
        <begin position="77"/>
        <end position="236"/>
    </location>
</feature>
<evidence type="ECO:0000313" key="7">
    <source>
        <dbReference type="Proteomes" id="UP000030598"/>
    </source>
</evidence>
<organism evidence="6 7">
    <name type="scientific">Prochlorococcus marinus str. GP2</name>
    <dbReference type="NCBI Taxonomy" id="59925"/>
    <lineage>
        <taxon>Bacteria</taxon>
        <taxon>Bacillati</taxon>
        <taxon>Cyanobacteriota</taxon>
        <taxon>Cyanophyceae</taxon>
        <taxon>Synechococcales</taxon>
        <taxon>Prochlorococcaceae</taxon>
        <taxon>Prochlorococcus</taxon>
    </lineage>
</organism>
<keyword evidence="3" id="KW-0699">rRNA-binding</keyword>
<dbReference type="PANTHER" id="PTHR32120">
    <property type="entry name" value="SMALL RIBOSOMAL SUBUNIT BIOGENESIS GTPASE RSGA"/>
    <property type="match status" value="1"/>
</dbReference>
<keyword evidence="3" id="KW-0694">RNA-binding</keyword>
<dbReference type="STRING" id="59925.EU91_0180"/>
<evidence type="ECO:0000256" key="1">
    <source>
        <dbReference type="ARBA" id="ARBA00022741"/>
    </source>
</evidence>
<accession>A0A0A1ZJ31</accession>
<keyword evidence="3" id="KW-0479">Metal-binding</keyword>
<gene>
    <name evidence="3" type="primary">rsgA</name>
    <name evidence="6" type="ORF">EU91_0180</name>
</gene>
<sequence>MKTNSKHLGLVTKKFNEFFFVDLINKENFVNSERFLCKVKKSINFKDQFIYVGDEVEIDNIDLISKRAVIASLKKRHNLLTRPSVANISNIYITFSVEEPKLNLSQVNRFLISAESIGVEVSLVLTKCDLISDKKQTFLLDKFKKWGYQAIILNLHKSDHFEDLLVQLKKKKCSIFMGPSGVGKTTLLNKIIPGLQNSTAPVSNKIKRGKNTTRNVELFSISNQSYIVDTPGFNMQPLEVDIRLIPNLYSEIYKQVNDEGIRCKFRDCLHLNDEGCNLNKSFERYSFYKEMIESSKSHYYQNPED</sequence>
<dbReference type="GO" id="GO:0005737">
    <property type="term" value="C:cytoplasm"/>
    <property type="evidence" value="ECO:0007669"/>
    <property type="project" value="UniProtKB-SubCell"/>
</dbReference>
<evidence type="ECO:0000256" key="2">
    <source>
        <dbReference type="ARBA" id="ARBA00023134"/>
    </source>
</evidence>
<evidence type="ECO:0000259" key="4">
    <source>
        <dbReference type="PROSITE" id="PS50936"/>
    </source>
</evidence>
<dbReference type="GO" id="GO:0005525">
    <property type="term" value="F:GTP binding"/>
    <property type="evidence" value="ECO:0007669"/>
    <property type="project" value="UniProtKB-UniRule"/>
</dbReference>
<comment type="cofactor">
    <cofactor evidence="3">
        <name>Zn(2+)</name>
        <dbReference type="ChEBI" id="CHEBI:29105"/>
    </cofactor>
    <text evidence="3">Binds 1 zinc ion per subunit.</text>
</comment>
<dbReference type="OrthoDB" id="9809485at2"/>
<dbReference type="PANTHER" id="PTHR32120:SF11">
    <property type="entry name" value="SMALL RIBOSOMAL SUBUNIT BIOGENESIS GTPASE RSGA 1, MITOCHONDRIAL-RELATED"/>
    <property type="match status" value="1"/>
</dbReference>
<comment type="similarity">
    <text evidence="3">Belongs to the TRAFAC class YlqF/YawG GTPase family. RsgA subfamily.</text>
</comment>
<keyword evidence="1 3" id="KW-0547">Nucleotide-binding</keyword>
<dbReference type="GO" id="GO:0019843">
    <property type="term" value="F:rRNA binding"/>
    <property type="evidence" value="ECO:0007669"/>
    <property type="project" value="UniProtKB-KW"/>
</dbReference>
<keyword evidence="3" id="KW-0378">Hydrolase</keyword>
<dbReference type="Gene3D" id="3.40.50.300">
    <property type="entry name" value="P-loop containing nucleotide triphosphate hydrolases"/>
    <property type="match status" value="1"/>
</dbReference>
<protein>
    <recommendedName>
        <fullName evidence="3">Small ribosomal subunit biogenesis GTPase RsgA</fullName>
        <ecNumber evidence="3">3.6.1.-</ecNumber>
    </recommendedName>
</protein>
<dbReference type="InterPro" id="IPR030378">
    <property type="entry name" value="G_CP_dom"/>
</dbReference>
<dbReference type="EC" id="3.6.1.-" evidence="3"/>
<keyword evidence="3" id="KW-0690">Ribosome biogenesis</keyword>
<dbReference type="InterPro" id="IPR010914">
    <property type="entry name" value="RsgA_GTPase_dom"/>
</dbReference>
<keyword evidence="2 3" id="KW-0342">GTP-binding</keyword>
<feature type="binding site" evidence="3">
    <location>
        <position position="276"/>
    </location>
    <ligand>
        <name>Zn(2+)</name>
        <dbReference type="ChEBI" id="CHEBI:29105"/>
    </ligand>
</feature>
<dbReference type="PROSITE" id="PS51721">
    <property type="entry name" value="G_CP"/>
    <property type="match status" value="1"/>
</dbReference>
<feature type="binding site" evidence="3">
    <location>
        <position position="263"/>
    </location>
    <ligand>
        <name>Zn(2+)</name>
        <dbReference type="ChEBI" id="CHEBI:29105"/>
    </ligand>
</feature>
<dbReference type="CDD" id="cd01854">
    <property type="entry name" value="YjeQ_EngC"/>
    <property type="match status" value="1"/>
</dbReference>
<dbReference type="Gene3D" id="2.40.50.140">
    <property type="entry name" value="Nucleic acid-binding proteins"/>
    <property type="match status" value="1"/>
</dbReference>
<dbReference type="InterPro" id="IPR012340">
    <property type="entry name" value="NA-bd_OB-fold"/>
</dbReference>
<dbReference type="Pfam" id="PF03193">
    <property type="entry name" value="RsgA_GTPase"/>
    <property type="match status" value="1"/>
</dbReference>
<dbReference type="InterPro" id="IPR027417">
    <property type="entry name" value="P-loop_NTPase"/>
</dbReference>
<reference evidence="7" key="1">
    <citation type="journal article" date="2014" name="Sci. Data">
        <title>Genomes of diverse isolates of the marine cyanobacterium Prochlorococcus.</title>
        <authorList>
            <person name="Biller S."/>
            <person name="Berube P."/>
            <person name="Thompson J."/>
            <person name="Kelly L."/>
            <person name="Roggensack S."/>
            <person name="Awad L."/>
            <person name="Roache-Johnson K."/>
            <person name="Ding H."/>
            <person name="Giovannoni S.J."/>
            <person name="Moore L.R."/>
            <person name="Chisholm S.W."/>
        </authorList>
    </citation>
    <scope>NUCLEOTIDE SEQUENCE [LARGE SCALE GENOMIC DNA]</scope>
    <source>
        <strain evidence="7">GP2</strain>
    </source>
</reference>
<dbReference type="AlphaFoldDB" id="A0A0A1ZJ31"/>
<name>A0A0A1ZJ31_PROMR</name>
<feature type="binding site" evidence="3">
    <location>
        <position position="268"/>
    </location>
    <ligand>
        <name>Zn(2+)</name>
        <dbReference type="ChEBI" id="CHEBI:29105"/>
    </ligand>
</feature>
<feature type="domain" description="EngC GTPase" evidence="4">
    <location>
        <begin position="86"/>
        <end position="234"/>
    </location>
</feature>
<dbReference type="Gene3D" id="1.10.40.50">
    <property type="entry name" value="Probable gtpase engc, domain 3"/>
    <property type="match status" value="1"/>
</dbReference>
<dbReference type="eggNOG" id="COG1162">
    <property type="taxonomic scope" value="Bacteria"/>
</dbReference>
<dbReference type="HAMAP" id="MF_01820">
    <property type="entry name" value="GTPase_RsgA"/>
    <property type="match status" value="1"/>
</dbReference>
<dbReference type="GO" id="GO:0042274">
    <property type="term" value="P:ribosomal small subunit biogenesis"/>
    <property type="evidence" value="ECO:0007669"/>
    <property type="project" value="UniProtKB-UniRule"/>
</dbReference>
<keyword evidence="3" id="KW-0963">Cytoplasm</keyword>